<reference evidence="1" key="1">
    <citation type="submission" date="2021-01" db="EMBL/GenBank/DDBJ databases">
        <authorList>
            <person name="Sun Q."/>
        </authorList>
    </citation>
    <scope>NUCLEOTIDE SEQUENCE</scope>
    <source>
        <strain evidence="1">YIM B02566</strain>
    </source>
</reference>
<keyword evidence="2" id="KW-1185">Reference proteome</keyword>
<sequence>MYLDRRQLILGASALAGTAAFASTGHAAVDIAALHAPPAEGEMALGPETAKVVVVEYASASCPHCANFYKETFPALKKDYIDTGKIRFIFREFPHNQPALAAFMLARCAPKEKYFPLIDMFFEQQDTWLAAPLEGLQKIAQLAGFTKESFDACLKNEEVAKGIIAVRDKAEKDFGVDSIPTFFINGELLKGETSIEEFRKRIDPLL</sequence>
<gene>
    <name evidence="1" type="ORF">JHL16_28865</name>
</gene>
<evidence type="ECO:0000313" key="1">
    <source>
        <dbReference type="EMBL" id="MBK1870411.1"/>
    </source>
</evidence>
<protein>
    <submittedName>
        <fullName evidence="1">DsbA family protein</fullName>
    </submittedName>
</protein>
<comment type="caution">
    <text evidence="1">The sequence shown here is derived from an EMBL/GenBank/DDBJ whole genome shotgun (WGS) entry which is preliminary data.</text>
</comment>
<organism evidence="1 2">
    <name type="scientific">Taklimakanibacter albus</name>
    <dbReference type="NCBI Taxonomy" id="2800327"/>
    <lineage>
        <taxon>Bacteria</taxon>
        <taxon>Pseudomonadati</taxon>
        <taxon>Pseudomonadota</taxon>
        <taxon>Alphaproteobacteria</taxon>
        <taxon>Hyphomicrobiales</taxon>
        <taxon>Aestuariivirgaceae</taxon>
        <taxon>Taklimakanibacter</taxon>
    </lineage>
</organism>
<accession>A0ACC5RD64</accession>
<evidence type="ECO:0000313" key="2">
    <source>
        <dbReference type="Proteomes" id="UP000616151"/>
    </source>
</evidence>
<proteinExistence type="predicted"/>
<dbReference type="EMBL" id="JAENHL010000008">
    <property type="protein sequence ID" value="MBK1870411.1"/>
    <property type="molecule type" value="Genomic_DNA"/>
</dbReference>
<dbReference type="Proteomes" id="UP000616151">
    <property type="component" value="Unassembled WGS sequence"/>
</dbReference>
<name>A0ACC5RD64_9HYPH</name>